<proteinExistence type="predicted"/>
<reference evidence="2" key="2">
    <citation type="submission" date="2015-08" db="UniProtKB">
        <authorList>
            <consortium name="WormBaseParasite"/>
        </authorList>
    </citation>
    <scope>IDENTIFICATION</scope>
</reference>
<keyword evidence="1" id="KW-1185">Reference proteome</keyword>
<accession>A0A0K0F7M3</accession>
<dbReference type="Proteomes" id="UP000035680">
    <property type="component" value="Unassembled WGS sequence"/>
</dbReference>
<protein>
    <submittedName>
        <fullName evidence="2">TLDc domain-containing protein</fullName>
    </submittedName>
</protein>
<organism evidence="1 2">
    <name type="scientific">Strongyloides venezuelensis</name>
    <name type="common">Threadworm</name>
    <dbReference type="NCBI Taxonomy" id="75913"/>
    <lineage>
        <taxon>Eukaryota</taxon>
        <taxon>Metazoa</taxon>
        <taxon>Ecdysozoa</taxon>
        <taxon>Nematoda</taxon>
        <taxon>Chromadorea</taxon>
        <taxon>Rhabditida</taxon>
        <taxon>Tylenchina</taxon>
        <taxon>Panagrolaimomorpha</taxon>
        <taxon>Strongyloidoidea</taxon>
        <taxon>Strongyloididae</taxon>
        <taxon>Strongyloides</taxon>
    </lineage>
</organism>
<evidence type="ECO:0000313" key="2">
    <source>
        <dbReference type="WBParaSite" id="SVE_0482000.1"/>
    </source>
</evidence>
<dbReference type="WBParaSite" id="SVE_0482000.1">
    <property type="protein sequence ID" value="SVE_0482000.1"/>
    <property type="gene ID" value="SVE_0482000"/>
</dbReference>
<dbReference type="AlphaFoldDB" id="A0A0K0F7M3"/>
<reference evidence="1" key="1">
    <citation type="submission" date="2014-07" db="EMBL/GenBank/DDBJ databases">
        <authorList>
            <person name="Martin A.A"/>
            <person name="De Silva N."/>
        </authorList>
    </citation>
    <scope>NUCLEOTIDE SEQUENCE</scope>
</reference>
<sequence>MVEFNYNPLEIFSEIKSLKPETFIFGNADEFWFTHKNCNKTLHYNDGYTFSKSTKNVRLIFEIENIDCIGSALRCFNHYELDSFVLRENFTRFLTADSMKCQTFSNLAILESSNIVSGIHFNVHKCEVNVWASSDPLTEEQKNTLICNIYGNISLNERYLHMKSAKIVFPYFGYEYYDLEDAEIMSIIQGLF</sequence>
<name>A0A0K0F7M3_STRVS</name>
<evidence type="ECO:0000313" key="1">
    <source>
        <dbReference type="Proteomes" id="UP000035680"/>
    </source>
</evidence>